<reference evidence="1 2" key="1">
    <citation type="journal article" date="2015" name="Biotechnol. Biofuels">
        <title>Enhanced degradation of softwood versus hardwood by the white-rot fungus Pycnoporus coccineus.</title>
        <authorList>
            <person name="Couturier M."/>
            <person name="Navarro D."/>
            <person name="Chevret D."/>
            <person name="Henrissat B."/>
            <person name="Piumi F."/>
            <person name="Ruiz-Duenas F.J."/>
            <person name="Martinez A.T."/>
            <person name="Grigoriev I.V."/>
            <person name="Riley R."/>
            <person name="Lipzen A."/>
            <person name="Berrin J.G."/>
            <person name="Master E.R."/>
            <person name="Rosso M.N."/>
        </authorList>
    </citation>
    <scope>NUCLEOTIDE SEQUENCE [LARGE SCALE GENOMIC DNA]</scope>
    <source>
        <strain evidence="1 2">BRFM310</strain>
    </source>
</reference>
<sequence>MEWIKGMVQDEAEYARKHSGSDASRAGSSFYGGYKEEEEGYVKGEFKLHYREEVCGMALLPETRYEEFMNMVQRKFDVVPGALGMEFKDDDGARLRSGTRWTMSS</sequence>
<dbReference type="AlphaFoldDB" id="A0A1Y2II20"/>
<dbReference type="OrthoDB" id="9450131at2759"/>
<dbReference type="STRING" id="1353009.A0A1Y2II20"/>
<dbReference type="Proteomes" id="UP000193067">
    <property type="component" value="Unassembled WGS sequence"/>
</dbReference>
<name>A0A1Y2II20_TRAC3</name>
<accession>A0A1Y2II20</accession>
<evidence type="ECO:0000313" key="1">
    <source>
        <dbReference type="EMBL" id="OSC99551.1"/>
    </source>
</evidence>
<evidence type="ECO:0008006" key="3">
    <source>
        <dbReference type="Google" id="ProtNLM"/>
    </source>
</evidence>
<proteinExistence type="predicted"/>
<dbReference type="SUPFAM" id="SSF54277">
    <property type="entry name" value="CAD &amp; PB1 domains"/>
    <property type="match status" value="1"/>
</dbReference>
<protein>
    <recommendedName>
        <fullName evidence="3">PB1 domain-containing protein</fullName>
    </recommendedName>
</protein>
<dbReference type="EMBL" id="KZ084126">
    <property type="protein sequence ID" value="OSC99551.1"/>
    <property type="molecule type" value="Genomic_DNA"/>
</dbReference>
<evidence type="ECO:0000313" key="2">
    <source>
        <dbReference type="Proteomes" id="UP000193067"/>
    </source>
</evidence>
<organism evidence="1 2">
    <name type="scientific">Trametes coccinea (strain BRFM310)</name>
    <name type="common">Pycnoporus coccineus</name>
    <dbReference type="NCBI Taxonomy" id="1353009"/>
    <lineage>
        <taxon>Eukaryota</taxon>
        <taxon>Fungi</taxon>
        <taxon>Dikarya</taxon>
        <taxon>Basidiomycota</taxon>
        <taxon>Agaricomycotina</taxon>
        <taxon>Agaricomycetes</taxon>
        <taxon>Polyporales</taxon>
        <taxon>Polyporaceae</taxon>
        <taxon>Trametes</taxon>
    </lineage>
</organism>
<keyword evidence="2" id="KW-1185">Reference proteome</keyword>
<gene>
    <name evidence="1" type="ORF">PYCCODRAFT_1470067</name>
</gene>